<feature type="compositionally biased region" description="Basic and acidic residues" evidence="10">
    <location>
        <begin position="12"/>
        <end position="30"/>
    </location>
</feature>
<name>A0A6J2XP57_SITOR</name>
<keyword evidence="5 11" id="KW-1133">Transmembrane helix</keyword>
<dbReference type="Proteomes" id="UP000504635">
    <property type="component" value="Unplaced"/>
</dbReference>
<dbReference type="GeneID" id="115879795"/>
<dbReference type="GO" id="GO:0005789">
    <property type="term" value="C:endoplasmic reticulum membrane"/>
    <property type="evidence" value="ECO:0007669"/>
    <property type="project" value="TreeGrafter"/>
</dbReference>
<dbReference type="PANTHER" id="PTHR21257:SF55">
    <property type="entry name" value="DELTA(14)-STEROL REDUCTASE LBR"/>
    <property type="match status" value="1"/>
</dbReference>
<feature type="transmembrane region" description="Helical" evidence="11">
    <location>
        <begin position="453"/>
        <end position="474"/>
    </location>
</feature>
<accession>A0A6J2XP57</accession>
<feature type="transmembrane region" description="Helical" evidence="11">
    <location>
        <begin position="322"/>
        <end position="340"/>
    </location>
</feature>
<dbReference type="PANTHER" id="PTHR21257">
    <property type="entry name" value="DELTA(14)-STEROL REDUCTASE"/>
    <property type="match status" value="1"/>
</dbReference>
<evidence type="ECO:0000256" key="6">
    <source>
        <dbReference type="ARBA" id="ARBA00023125"/>
    </source>
</evidence>
<evidence type="ECO:0000256" key="4">
    <source>
        <dbReference type="ARBA" id="ARBA00022692"/>
    </source>
</evidence>
<proteinExistence type="inferred from homology"/>
<evidence type="ECO:0000313" key="13">
    <source>
        <dbReference type="RefSeq" id="XP_030752646.1"/>
    </source>
</evidence>
<gene>
    <name evidence="13 14" type="primary">LOC115879795</name>
</gene>
<dbReference type="InterPro" id="IPR001171">
    <property type="entry name" value="ERG24_DHCR-like"/>
</dbReference>
<comment type="similarity">
    <text evidence="2">Belongs to the ERG4/ERG24 family.</text>
</comment>
<dbReference type="Gene3D" id="1.20.120.1630">
    <property type="match status" value="1"/>
</dbReference>
<feature type="transmembrane region" description="Helical" evidence="11">
    <location>
        <begin position="352"/>
        <end position="373"/>
    </location>
</feature>
<feature type="region of interest" description="Disordered" evidence="10">
    <location>
        <begin position="1"/>
        <end position="120"/>
    </location>
</feature>
<evidence type="ECO:0000313" key="12">
    <source>
        <dbReference type="Proteomes" id="UP000504635"/>
    </source>
</evidence>
<keyword evidence="9" id="KW-0539">Nucleus</keyword>
<feature type="transmembrane region" description="Helical" evidence="11">
    <location>
        <begin position="519"/>
        <end position="537"/>
    </location>
</feature>
<evidence type="ECO:0000256" key="3">
    <source>
        <dbReference type="ARBA" id="ARBA00022553"/>
    </source>
</evidence>
<evidence type="ECO:0000256" key="11">
    <source>
        <dbReference type="SAM" id="Phobius"/>
    </source>
</evidence>
<keyword evidence="6" id="KW-0238">DNA-binding</keyword>
<dbReference type="RefSeq" id="XP_030752655.1">
    <property type="nucleotide sequence ID" value="XM_030896795.1"/>
</dbReference>
<evidence type="ECO:0000256" key="7">
    <source>
        <dbReference type="ARBA" id="ARBA00023136"/>
    </source>
</evidence>
<organism evidence="12 14">
    <name type="scientific">Sitophilus oryzae</name>
    <name type="common">Rice weevil</name>
    <name type="synonym">Curculio oryzae</name>
    <dbReference type="NCBI Taxonomy" id="7048"/>
    <lineage>
        <taxon>Eukaryota</taxon>
        <taxon>Metazoa</taxon>
        <taxon>Ecdysozoa</taxon>
        <taxon>Arthropoda</taxon>
        <taxon>Hexapoda</taxon>
        <taxon>Insecta</taxon>
        <taxon>Pterygota</taxon>
        <taxon>Neoptera</taxon>
        <taxon>Endopterygota</taxon>
        <taxon>Coleoptera</taxon>
        <taxon>Polyphaga</taxon>
        <taxon>Cucujiformia</taxon>
        <taxon>Curculionidae</taxon>
        <taxon>Dryophthorinae</taxon>
        <taxon>Sitophilus</taxon>
    </lineage>
</organism>
<dbReference type="OrthoDB" id="5326588at2759"/>
<feature type="transmembrane region" description="Helical" evidence="11">
    <location>
        <begin position="277"/>
        <end position="302"/>
    </location>
</feature>
<dbReference type="GO" id="GO:0003677">
    <property type="term" value="F:DNA binding"/>
    <property type="evidence" value="ECO:0007669"/>
    <property type="project" value="UniProtKB-KW"/>
</dbReference>
<dbReference type="AlphaFoldDB" id="A0A6J2XP57"/>
<feature type="transmembrane region" description="Helical" evidence="11">
    <location>
        <begin position="489"/>
        <end position="507"/>
    </location>
</feature>
<dbReference type="KEGG" id="soy:115879795"/>
<feature type="region of interest" description="Disordered" evidence="10">
    <location>
        <begin position="140"/>
        <end position="164"/>
    </location>
</feature>
<keyword evidence="7 11" id="KW-0472">Membrane</keyword>
<keyword evidence="12" id="KW-1185">Reference proteome</keyword>
<evidence type="ECO:0000256" key="5">
    <source>
        <dbReference type="ARBA" id="ARBA00022989"/>
    </source>
</evidence>
<evidence type="ECO:0000256" key="8">
    <source>
        <dbReference type="ARBA" id="ARBA00023170"/>
    </source>
</evidence>
<evidence type="ECO:0000256" key="10">
    <source>
        <dbReference type="SAM" id="MobiDB-lite"/>
    </source>
</evidence>
<dbReference type="GO" id="GO:0006695">
    <property type="term" value="P:cholesterol biosynthetic process"/>
    <property type="evidence" value="ECO:0007669"/>
    <property type="project" value="TreeGrafter"/>
</dbReference>
<dbReference type="GO" id="GO:0050613">
    <property type="term" value="F:Delta14-sterol reductase activity"/>
    <property type="evidence" value="ECO:0007669"/>
    <property type="project" value="TreeGrafter"/>
</dbReference>
<evidence type="ECO:0000256" key="2">
    <source>
        <dbReference type="ARBA" id="ARBA00005402"/>
    </source>
</evidence>
<feature type="transmembrane region" description="Helical" evidence="11">
    <location>
        <begin position="594"/>
        <end position="616"/>
    </location>
</feature>
<evidence type="ECO:0000256" key="1">
    <source>
        <dbReference type="ARBA" id="ARBA00004473"/>
    </source>
</evidence>
<dbReference type="Pfam" id="PF01222">
    <property type="entry name" value="ERG4_ERG24"/>
    <property type="match status" value="1"/>
</dbReference>
<dbReference type="GO" id="GO:0005637">
    <property type="term" value="C:nuclear inner membrane"/>
    <property type="evidence" value="ECO:0007669"/>
    <property type="project" value="UniProtKB-SubCell"/>
</dbReference>
<evidence type="ECO:0000256" key="9">
    <source>
        <dbReference type="ARBA" id="ARBA00023242"/>
    </source>
</evidence>
<sequence>MVLTKRANAKLAAEKPSKDAPKKAEPERKSSPARTKSPARKPSPARTRSPGRPKTPEGGRARSPGRPKKNATEVKDRSPSRRKSELPVAKPVQRSGKVTPTRRSPIKRTVPKLDLSDDENKDDVPLIVRKPRVFEIETTLESDDDRGRRSLSRSKPKNDLVNKLQDNLKREISVESSTSSILKRVTRSQNREVDRIIHLKNFENFANKMSEFSDEEEKPKQQTQRAASKINFNFLGILGVLSLIISIPTFVFLLLTQCSKDSCTLKSSFSSFKSIPLVFLNFLPSFLGYSSYFALLILLSILPWGRKVSNLPDKQEKRNYRMNGLLSAALLISLTLILETQQISAIKFVLNNYIYLYLSALVVGISLSILAYVRSFYVSVSALNPNIVNKGRIYNFFVGRELHPRIWGLDWKLFVIRSAVLTKLLIDLALVYNKLHVHLNISEKAFNINLNHLTPTNIVFLALATIFTFDWLIFEYTRITSKEVQQEAFGYYMAVTYLTLPFINSFVTKYVLDHNIKLSYWELGLVTALFLLGYIIYRGSNNQKDAFRKNPYSPSFSNLETLPTTQGKKLLCSGFWGLVRHPNYLGHILIELSVIPFILNTPLLIFVFIKVLFLIYRTLRDSRHCKQRYGTAWDRYCNKVRYHLIPKIF</sequence>
<keyword evidence="3" id="KW-0597">Phosphoprotein</keyword>
<evidence type="ECO:0000313" key="14">
    <source>
        <dbReference type="RefSeq" id="XP_030752655.1"/>
    </source>
</evidence>
<keyword evidence="4 11" id="KW-0812">Transmembrane</keyword>
<protein>
    <submittedName>
        <fullName evidence="13 14">Delta(14)-sterol reductase TM7SF2</fullName>
    </submittedName>
</protein>
<reference evidence="13 14" key="1">
    <citation type="submission" date="2025-04" db="UniProtKB">
        <authorList>
            <consortium name="RefSeq"/>
        </authorList>
    </citation>
    <scope>IDENTIFICATION</scope>
    <source>
        <tissue evidence="13 14">Gonads</tissue>
    </source>
</reference>
<feature type="transmembrane region" description="Helical" evidence="11">
    <location>
        <begin position="234"/>
        <end position="256"/>
    </location>
</feature>
<comment type="subcellular location">
    <subcellularLocation>
        <location evidence="1">Nucleus inner membrane</location>
        <topology evidence="1">Multi-pass membrane protein</topology>
    </subcellularLocation>
</comment>
<keyword evidence="8" id="KW-0675">Receptor</keyword>
<feature type="compositionally biased region" description="Basic and acidic residues" evidence="10">
    <location>
        <begin position="70"/>
        <end position="85"/>
    </location>
</feature>
<dbReference type="RefSeq" id="XP_030752646.1">
    <property type="nucleotide sequence ID" value="XM_030896786.1"/>
</dbReference>
<dbReference type="FunFam" id="1.20.120.1630:FF:000013">
    <property type="entry name" value="Lamin-B receptor-like Protein"/>
    <property type="match status" value="1"/>
</dbReference>
<dbReference type="CTD" id="3930"/>